<evidence type="ECO:0000256" key="14">
    <source>
        <dbReference type="SAM" id="MobiDB-lite"/>
    </source>
</evidence>
<evidence type="ECO:0000256" key="9">
    <source>
        <dbReference type="ARBA" id="ARBA00023284"/>
    </source>
</evidence>
<gene>
    <name evidence="16" type="primary">DOT5_4</name>
    <name evidence="16" type="ORF">LTR91_014232</name>
</gene>
<dbReference type="GO" id="GO:0005737">
    <property type="term" value="C:cytoplasm"/>
    <property type="evidence" value="ECO:0007669"/>
    <property type="project" value="TreeGrafter"/>
</dbReference>
<dbReference type="CDD" id="cd03017">
    <property type="entry name" value="PRX_BCP"/>
    <property type="match status" value="1"/>
</dbReference>
<comment type="similarity">
    <text evidence="11">Belongs to the peroxiredoxin family. BCP/PrxQ subfamily.</text>
</comment>
<organism evidence="16 17">
    <name type="scientific">Friedmanniomyces endolithicus</name>
    <dbReference type="NCBI Taxonomy" id="329885"/>
    <lineage>
        <taxon>Eukaryota</taxon>
        <taxon>Fungi</taxon>
        <taxon>Dikarya</taxon>
        <taxon>Ascomycota</taxon>
        <taxon>Pezizomycotina</taxon>
        <taxon>Dothideomycetes</taxon>
        <taxon>Dothideomycetidae</taxon>
        <taxon>Mycosphaerellales</taxon>
        <taxon>Teratosphaeriaceae</taxon>
        <taxon>Friedmanniomyces</taxon>
    </lineage>
</organism>
<evidence type="ECO:0000256" key="8">
    <source>
        <dbReference type="ARBA" id="ARBA00023242"/>
    </source>
</evidence>
<keyword evidence="5" id="KW-0049">Antioxidant</keyword>
<keyword evidence="9" id="KW-0676">Redox-active center</keyword>
<keyword evidence="8" id="KW-0539">Nucleus</keyword>
<evidence type="ECO:0000313" key="16">
    <source>
        <dbReference type="EMBL" id="KAK0974893.1"/>
    </source>
</evidence>
<reference evidence="16" key="1">
    <citation type="submission" date="2023-06" db="EMBL/GenBank/DDBJ databases">
        <title>Black Yeasts Isolated from many extreme environments.</title>
        <authorList>
            <person name="Coleine C."/>
            <person name="Stajich J.E."/>
            <person name="Selbmann L."/>
        </authorList>
    </citation>
    <scope>NUCLEOTIDE SEQUENCE</scope>
    <source>
        <strain evidence="16">CCFEE 5200</strain>
    </source>
</reference>
<name>A0AAN6KC48_9PEZI</name>
<dbReference type="PANTHER" id="PTHR42801">
    <property type="entry name" value="THIOREDOXIN-DEPENDENT PEROXIDE REDUCTASE"/>
    <property type="match status" value="1"/>
</dbReference>
<evidence type="ECO:0000256" key="5">
    <source>
        <dbReference type="ARBA" id="ARBA00022862"/>
    </source>
</evidence>
<proteinExistence type="inferred from homology"/>
<keyword evidence="7" id="KW-1015">Disulfide bond</keyword>
<evidence type="ECO:0000256" key="10">
    <source>
        <dbReference type="ARBA" id="ARBA00032824"/>
    </source>
</evidence>
<dbReference type="PANTHER" id="PTHR42801:SF23">
    <property type="entry name" value="PEROXIREDOXIN DOT5"/>
    <property type="match status" value="1"/>
</dbReference>
<evidence type="ECO:0000256" key="6">
    <source>
        <dbReference type="ARBA" id="ARBA00023002"/>
    </source>
</evidence>
<feature type="compositionally biased region" description="Basic and acidic residues" evidence="14">
    <location>
        <begin position="30"/>
        <end position="41"/>
    </location>
</feature>
<dbReference type="InterPro" id="IPR050924">
    <property type="entry name" value="Peroxiredoxin_BCP/PrxQ"/>
</dbReference>
<evidence type="ECO:0000256" key="2">
    <source>
        <dbReference type="ARBA" id="ARBA00011245"/>
    </source>
</evidence>
<dbReference type="Gene3D" id="3.40.30.10">
    <property type="entry name" value="Glutaredoxin"/>
    <property type="match status" value="1"/>
</dbReference>
<dbReference type="EMBL" id="JAUJLE010000150">
    <property type="protein sequence ID" value="KAK0974893.1"/>
    <property type="molecule type" value="Genomic_DNA"/>
</dbReference>
<keyword evidence="17" id="KW-1185">Reference proteome</keyword>
<evidence type="ECO:0000256" key="12">
    <source>
        <dbReference type="ARBA" id="ARBA00049091"/>
    </source>
</evidence>
<evidence type="ECO:0000259" key="15">
    <source>
        <dbReference type="PROSITE" id="PS51352"/>
    </source>
</evidence>
<evidence type="ECO:0000256" key="1">
    <source>
        <dbReference type="ARBA" id="ARBA00004123"/>
    </source>
</evidence>
<protein>
    <recommendedName>
        <fullName evidence="3">thioredoxin-dependent peroxiredoxin</fullName>
        <ecNumber evidence="3">1.11.1.24</ecNumber>
    </recommendedName>
    <alternativeName>
        <fullName evidence="13">Nuclear thiol peroxidase</fullName>
    </alternativeName>
    <alternativeName>
        <fullName evidence="10">Thioredoxin peroxidase</fullName>
    </alternativeName>
</protein>
<dbReference type="InterPro" id="IPR013766">
    <property type="entry name" value="Thioredoxin_domain"/>
</dbReference>
<dbReference type="FunFam" id="3.40.30.10:FF:000157">
    <property type="entry name" value="DOT5p Nuclear thiol peroxidase"/>
    <property type="match status" value="1"/>
</dbReference>
<evidence type="ECO:0000256" key="3">
    <source>
        <dbReference type="ARBA" id="ARBA00013017"/>
    </source>
</evidence>
<comment type="catalytic activity">
    <reaction evidence="12">
        <text>a hydroperoxide + [thioredoxin]-dithiol = an alcohol + [thioredoxin]-disulfide + H2O</text>
        <dbReference type="Rhea" id="RHEA:62620"/>
        <dbReference type="Rhea" id="RHEA-COMP:10698"/>
        <dbReference type="Rhea" id="RHEA-COMP:10700"/>
        <dbReference type="ChEBI" id="CHEBI:15377"/>
        <dbReference type="ChEBI" id="CHEBI:29950"/>
        <dbReference type="ChEBI" id="CHEBI:30879"/>
        <dbReference type="ChEBI" id="CHEBI:35924"/>
        <dbReference type="ChEBI" id="CHEBI:50058"/>
        <dbReference type="EC" id="1.11.1.24"/>
    </reaction>
</comment>
<evidence type="ECO:0000256" key="13">
    <source>
        <dbReference type="ARBA" id="ARBA00077538"/>
    </source>
</evidence>
<dbReference type="GO" id="GO:0005634">
    <property type="term" value="C:nucleus"/>
    <property type="evidence" value="ECO:0007669"/>
    <property type="project" value="UniProtKB-SubCell"/>
</dbReference>
<sequence length="313" mass="31812">MPAELRKRAAPAPAAPPPKAKKPTTTTSKAKKEADASKESEPPASNPAEDAKAGIPDGAGGGSTTAISMPGAEAAKEVVAVKVKDAAVKAVKVKRGAASAKLAKAEVDEEKEEEVVGAPKTGGIIKLEGFGQGIETNDGESTTLAKLVEASKAGVVLFTYPKASMPGCTKQAGMFRDAYEPLTATGLSIYGLSTDSPKSNTTFKTKQKLPYPLLCDPSGTLISAIGFKSGKSITRGVFVVDKSGNVLAAGPGGPQATVDMVKCLVETMGGNSNAEGILAAENMATTEGRGEGEDELVADMVAEIADSAEMVDA</sequence>
<comment type="subcellular location">
    <subcellularLocation>
        <location evidence="1">Nucleus</location>
    </subcellularLocation>
</comment>
<evidence type="ECO:0000256" key="11">
    <source>
        <dbReference type="ARBA" id="ARBA00038489"/>
    </source>
</evidence>
<evidence type="ECO:0000256" key="7">
    <source>
        <dbReference type="ARBA" id="ARBA00023157"/>
    </source>
</evidence>
<comment type="subunit">
    <text evidence="2">Monomer.</text>
</comment>
<keyword evidence="6 16" id="KW-0560">Oxidoreductase</keyword>
<dbReference type="SUPFAM" id="SSF52833">
    <property type="entry name" value="Thioredoxin-like"/>
    <property type="match status" value="1"/>
</dbReference>
<dbReference type="GO" id="GO:0008379">
    <property type="term" value="F:thioredoxin peroxidase activity"/>
    <property type="evidence" value="ECO:0007669"/>
    <property type="project" value="TreeGrafter"/>
</dbReference>
<dbReference type="GO" id="GO:0045454">
    <property type="term" value="P:cell redox homeostasis"/>
    <property type="evidence" value="ECO:0007669"/>
    <property type="project" value="TreeGrafter"/>
</dbReference>
<feature type="domain" description="Thioredoxin" evidence="15">
    <location>
        <begin position="91"/>
        <end position="270"/>
    </location>
</feature>
<dbReference type="Proteomes" id="UP001175353">
    <property type="component" value="Unassembled WGS sequence"/>
</dbReference>
<keyword evidence="4 16" id="KW-0575">Peroxidase</keyword>
<dbReference type="GO" id="GO:0034599">
    <property type="term" value="P:cellular response to oxidative stress"/>
    <property type="evidence" value="ECO:0007669"/>
    <property type="project" value="UniProtKB-ARBA"/>
</dbReference>
<evidence type="ECO:0000256" key="4">
    <source>
        <dbReference type="ARBA" id="ARBA00022559"/>
    </source>
</evidence>
<dbReference type="InterPro" id="IPR000866">
    <property type="entry name" value="AhpC/TSA"/>
</dbReference>
<evidence type="ECO:0000313" key="17">
    <source>
        <dbReference type="Proteomes" id="UP001175353"/>
    </source>
</evidence>
<dbReference type="PROSITE" id="PS51352">
    <property type="entry name" value="THIOREDOXIN_2"/>
    <property type="match status" value="1"/>
</dbReference>
<comment type="caution">
    <text evidence="16">The sequence shown here is derived from an EMBL/GenBank/DDBJ whole genome shotgun (WGS) entry which is preliminary data.</text>
</comment>
<accession>A0AAN6KC48</accession>
<dbReference type="InterPro" id="IPR036249">
    <property type="entry name" value="Thioredoxin-like_sf"/>
</dbReference>
<feature type="region of interest" description="Disordered" evidence="14">
    <location>
        <begin position="1"/>
        <end position="68"/>
    </location>
</feature>
<dbReference type="EC" id="1.11.1.24" evidence="3"/>
<dbReference type="AlphaFoldDB" id="A0AAN6KC48"/>
<dbReference type="Pfam" id="PF00578">
    <property type="entry name" value="AhpC-TSA"/>
    <property type="match status" value="1"/>
</dbReference>